<dbReference type="EC" id="2.7.7.65" evidence="1"/>
<keyword evidence="3" id="KW-0472">Membrane</keyword>
<evidence type="ECO:0000256" key="2">
    <source>
        <dbReference type="ARBA" id="ARBA00034247"/>
    </source>
</evidence>
<sequence>MDRRLKKSWLRRALPILALLVAIDILVNVWQSYYDFRAINTLAGRLLDVQSSLMAGRIADQFRDVSALTSGTDRLLDTGTLTDATLVNLTEALDNPLRHALIGVFDPLGGHLLASSRPGFLNDVPPLDQILARVRANPSNAVILPVAWGERGAVVVAKGHQNRAIDLDAVVVIVLTYERLVLDGVNLAPGTSVLLLDSEHRLVMRDPVHPTLAVGQVLPEDGGRAGPTTATRYASSQIDGIERLVSTRSIATRLTPDHWTMAVGHSVSDFREGFWRSTYINAAGAAVMLLMLVSGILLILHERRLQARVERFASMVSTIVKNMPTPVAVVDHDTEKILLTNEALLADFGAVAGAGQSFSRLFANAADWSQVCTTRMDEAIPMLTRDGTRYMLVHCAQLEFGGESVTSKAALVTLVDVNSQQKMLKELRTQADFDALTGLANRRCFENAAQKAVMHARKQGSALSILALDLDLFKRVNDTYGHAAGDRVLQVVARQFEGALRNTDLGVRIGGEEFIAILFDTALGQAQVIAERIRASIQDTPIILESGEAISQTVSIGIAAYHEGESDLAAVQERADAALYSAKAAGRNRVHVYVPEASAPQDAG</sequence>
<evidence type="ECO:0000256" key="3">
    <source>
        <dbReference type="SAM" id="Phobius"/>
    </source>
</evidence>
<dbReference type="AlphaFoldDB" id="A0A2N5C6X8"/>
<evidence type="ECO:0000256" key="1">
    <source>
        <dbReference type="ARBA" id="ARBA00012528"/>
    </source>
</evidence>
<accession>A0A2N5C6X8</accession>
<dbReference type="InterPro" id="IPR050469">
    <property type="entry name" value="Diguanylate_Cyclase"/>
</dbReference>
<keyword evidence="3" id="KW-1133">Transmembrane helix</keyword>
<dbReference type="FunFam" id="3.30.70.270:FF:000001">
    <property type="entry name" value="Diguanylate cyclase domain protein"/>
    <property type="match status" value="1"/>
</dbReference>
<keyword evidence="3" id="KW-0812">Transmembrane</keyword>
<reference evidence="5 6" key="1">
    <citation type="submission" date="2017-12" db="EMBL/GenBank/DDBJ databases">
        <title>Genome sequence of the active heterotrophic nitrifier-denitrifier, Cupriavidus pauculus UM1.</title>
        <authorList>
            <person name="Putonti C."/>
            <person name="Castignetti D."/>
        </authorList>
    </citation>
    <scope>NUCLEOTIDE SEQUENCE [LARGE SCALE GENOMIC DNA]</scope>
    <source>
        <strain evidence="5 6">UM1</strain>
    </source>
</reference>
<dbReference type="InterPro" id="IPR043128">
    <property type="entry name" value="Rev_trsase/Diguanyl_cyclase"/>
</dbReference>
<gene>
    <name evidence="5" type="ORF">CYJ10_24670</name>
</gene>
<dbReference type="Gene3D" id="3.30.70.270">
    <property type="match status" value="1"/>
</dbReference>
<dbReference type="EMBL" id="PJRP01000014">
    <property type="protein sequence ID" value="PLP97974.1"/>
    <property type="molecule type" value="Genomic_DNA"/>
</dbReference>
<evidence type="ECO:0000259" key="4">
    <source>
        <dbReference type="PROSITE" id="PS50887"/>
    </source>
</evidence>
<dbReference type="CDD" id="cd01949">
    <property type="entry name" value="GGDEF"/>
    <property type="match status" value="1"/>
</dbReference>
<dbReference type="NCBIfam" id="TIGR00254">
    <property type="entry name" value="GGDEF"/>
    <property type="match status" value="1"/>
</dbReference>
<feature type="domain" description="GGDEF" evidence="4">
    <location>
        <begin position="461"/>
        <end position="595"/>
    </location>
</feature>
<feature type="transmembrane region" description="Helical" evidence="3">
    <location>
        <begin position="279"/>
        <end position="300"/>
    </location>
</feature>
<organism evidence="5 6">
    <name type="scientific">Cupriavidus pauculus</name>
    <dbReference type="NCBI Taxonomy" id="82633"/>
    <lineage>
        <taxon>Bacteria</taxon>
        <taxon>Pseudomonadati</taxon>
        <taxon>Pseudomonadota</taxon>
        <taxon>Betaproteobacteria</taxon>
        <taxon>Burkholderiales</taxon>
        <taxon>Burkholderiaceae</taxon>
        <taxon>Cupriavidus</taxon>
    </lineage>
</organism>
<evidence type="ECO:0000313" key="6">
    <source>
        <dbReference type="Proteomes" id="UP000234341"/>
    </source>
</evidence>
<dbReference type="PANTHER" id="PTHR45138">
    <property type="entry name" value="REGULATORY COMPONENTS OF SENSORY TRANSDUCTION SYSTEM"/>
    <property type="match status" value="1"/>
</dbReference>
<feature type="transmembrane region" description="Helical" evidence="3">
    <location>
        <begin position="12"/>
        <end position="30"/>
    </location>
</feature>
<name>A0A2N5C6X8_9BURK</name>
<evidence type="ECO:0000313" key="5">
    <source>
        <dbReference type="EMBL" id="PLP97974.1"/>
    </source>
</evidence>
<comment type="catalytic activity">
    <reaction evidence="2">
        <text>2 GTP = 3',3'-c-di-GMP + 2 diphosphate</text>
        <dbReference type="Rhea" id="RHEA:24898"/>
        <dbReference type="ChEBI" id="CHEBI:33019"/>
        <dbReference type="ChEBI" id="CHEBI:37565"/>
        <dbReference type="ChEBI" id="CHEBI:58805"/>
        <dbReference type="EC" id="2.7.7.65"/>
    </reaction>
</comment>
<dbReference type="PROSITE" id="PS50887">
    <property type="entry name" value="GGDEF"/>
    <property type="match status" value="1"/>
</dbReference>
<dbReference type="InterPro" id="IPR000160">
    <property type="entry name" value="GGDEF_dom"/>
</dbReference>
<dbReference type="InterPro" id="IPR029787">
    <property type="entry name" value="Nucleotide_cyclase"/>
</dbReference>
<protein>
    <recommendedName>
        <fullName evidence="1">diguanylate cyclase</fullName>
        <ecNumber evidence="1">2.7.7.65</ecNumber>
    </recommendedName>
</protein>
<dbReference type="GO" id="GO:0052621">
    <property type="term" value="F:diguanylate cyclase activity"/>
    <property type="evidence" value="ECO:0007669"/>
    <property type="project" value="UniProtKB-EC"/>
</dbReference>
<dbReference type="SUPFAM" id="SSF55073">
    <property type="entry name" value="Nucleotide cyclase"/>
    <property type="match status" value="1"/>
</dbReference>
<dbReference type="Proteomes" id="UP000234341">
    <property type="component" value="Unassembled WGS sequence"/>
</dbReference>
<proteinExistence type="predicted"/>
<comment type="caution">
    <text evidence="5">The sequence shown here is derived from an EMBL/GenBank/DDBJ whole genome shotgun (WGS) entry which is preliminary data.</text>
</comment>
<dbReference type="Gene3D" id="3.30.450.20">
    <property type="entry name" value="PAS domain"/>
    <property type="match status" value="1"/>
</dbReference>
<dbReference type="SMART" id="SM00267">
    <property type="entry name" value="GGDEF"/>
    <property type="match status" value="1"/>
</dbReference>
<dbReference type="Pfam" id="PF00990">
    <property type="entry name" value="GGDEF"/>
    <property type="match status" value="1"/>
</dbReference>
<dbReference type="PANTHER" id="PTHR45138:SF9">
    <property type="entry name" value="DIGUANYLATE CYCLASE DGCM-RELATED"/>
    <property type="match status" value="1"/>
</dbReference>
<dbReference type="OrthoDB" id="9813903at2"/>